<accession>A0A2P6MFI8</accession>
<dbReference type="InterPro" id="IPR050523">
    <property type="entry name" value="AKR_Detox_Biosynth"/>
</dbReference>
<dbReference type="InterPro" id="IPR036812">
    <property type="entry name" value="NAD(P)_OxRdtase_dom_sf"/>
</dbReference>
<name>A0A2P6MFI8_ALKUR</name>
<evidence type="ECO:0000313" key="3">
    <source>
        <dbReference type="EMBL" id="PRO65056.1"/>
    </source>
</evidence>
<protein>
    <submittedName>
        <fullName evidence="3">Aldo/keto reductase</fullName>
    </submittedName>
</protein>
<reference evidence="3 4" key="1">
    <citation type="submission" date="2018-03" db="EMBL/GenBank/DDBJ databases">
        <title>Bacillus urumqiensis sp. nov., a moderately haloalkaliphilic bacterium isolated from a salt lake.</title>
        <authorList>
            <person name="Zhao B."/>
            <person name="Liao Z."/>
        </authorList>
    </citation>
    <scope>NUCLEOTIDE SEQUENCE [LARGE SCALE GENOMIC DNA]</scope>
    <source>
        <strain evidence="3 4">BZ-SZ-XJ18</strain>
    </source>
</reference>
<comment type="caution">
    <text evidence="3">The sequence shown here is derived from an EMBL/GenBank/DDBJ whole genome shotgun (WGS) entry which is preliminary data.</text>
</comment>
<keyword evidence="1" id="KW-0560">Oxidoreductase</keyword>
<dbReference type="SUPFAM" id="SSF51430">
    <property type="entry name" value="NAD(P)-linked oxidoreductase"/>
    <property type="match status" value="1"/>
</dbReference>
<dbReference type="RefSeq" id="WP_105959613.1">
    <property type="nucleotide sequence ID" value="NZ_PVNS01000010.1"/>
</dbReference>
<evidence type="ECO:0000259" key="2">
    <source>
        <dbReference type="Pfam" id="PF00248"/>
    </source>
</evidence>
<dbReference type="OrthoDB" id="9773828at2"/>
<proteinExistence type="predicted"/>
<dbReference type="PANTHER" id="PTHR43364:SF4">
    <property type="entry name" value="NAD(P)-LINKED OXIDOREDUCTASE SUPERFAMILY PROTEIN"/>
    <property type="match status" value="1"/>
</dbReference>
<dbReference type="AlphaFoldDB" id="A0A2P6MFI8"/>
<evidence type="ECO:0000256" key="1">
    <source>
        <dbReference type="ARBA" id="ARBA00023002"/>
    </source>
</evidence>
<dbReference type="EMBL" id="PVNS01000010">
    <property type="protein sequence ID" value="PRO65056.1"/>
    <property type="molecule type" value="Genomic_DNA"/>
</dbReference>
<evidence type="ECO:0000313" key="4">
    <source>
        <dbReference type="Proteomes" id="UP000243650"/>
    </source>
</evidence>
<dbReference type="InterPro" id="IPR023210">
    <property type="entry name" value="NADP_OxRdtase_dom"/>
</dbReference>
<dbReference type="Proteomes" id="UP000243650">
    <property type="component" value="Unassembled WGS sequence"/>
</dbReference>
<dbReference type="PANTHER" id="PTHR43364">
    <property type="entry name" value="NADH-SPECIFIC METHYLGLYOXAL REDUCTASE-RELATED"/>
    <property type="match status" value="1"/>
</dbReference>
<dbReference type="GO" id="GO:0016491">
    <property type="term" value="F:oxidoreductase activity"/>
    <property type="evidence" value="ECO:0007669"/>
    <property type="project" value="UniProtKB-KW"/>
</dbReference>
<organism evidence="3 4">
    <name type="scientific">Alkalicoccus urumqiensis</name>
    <name type="common">Bacillus urumqiensis</name>
    <dbReference type="NCBI Taxonomy" id="1548213"/>
    <lineage>
        <taxon>Bacteria</taxon>
        <taxon>Bacillati</taxon>
        <taxon>Bacillota</taxon>
        <taxon>Bacilli</taxon>
        <taxon>Bacillales</taxon>
        <taxon>Bacillaceae</taxon>
        <taxon>Alkalicoccus</taxon>
    </lineage>
</organism>
<sequence length="328" mass="37362">MEKGYYRELGKTGIRLSPVGLGCWQFSKGQGAVGKYWDSIEDETMTSIVKTSLEGGINWFDTAEVYGKGASEQALAASLDKLDVPFEDALIATKWWPMLRNADSLVNTIEARKDALNQRPISLYQIHQPFSYSSVRRQMEKMAKLYRDGHIGAVGVSNFSVKKMIEAHDVLAEYDIPLASNQVKYSLLDRSIETNGLLEEARKRSIAIIAYSPLEQGLLTGKFHHDPDRIKLSKGPRKWLGWFKKEGLERSQPLIDVLEHYADQYQVSVSEIVLNWMIHFHQEQFFVIPGASRVEQAEANAHSMNFELHQKELDLISETAWDVLDRKK</sequence>
<feature type="domain" description="NADP-dependent oxidoreductase" evidence="2">
    <location>
        <begin position="19"/>
        <end position="318"/>
    </location>
</feature>
<dbReference type="Gene3D" id="3.20.20.100">
    <property type="entry name" value="NADP-dependent oxidoreductase domain"/>
    <property type="match status" value="1"/>
</dbReference>
<dbReference type="Pfam" id="PF00248">
    <property type="entry name" value="Aldo_ket_red"/>
    <property type="match status" value="1"/>
</dbReference>
<keyword evidence="4" id="KW-1185">Reference proteome</keyword>
<gene>
    <name evidence="3" type="ORF">C6I21_11455</name>
</gene>